<evidence type="ECO:0000259" key="11">
    <source>
        <dbReference type="Pfam" id="PF14821"/>
    </source>
</evidence>
<dbReference type="PROSITE" id="PS00165">
    <property type="entry name" value="DEHYDRATASE_SER_THR"/>
    <property type="match status" value="1"/>
</dbReference>
<keyword evidence="4" id="KW-0028">Amino-acid biosynthesis</keyword>
<evidence type="ECO:0000256" key="5">
    <source>
        <dbReference type="ARBA" id="ARBA00022898"/>
    </source>
</evidence>
<evidence type="ECO:0000256" key="4">
    <source>
        <dbReference type="ARBA" id="ARBA00022605"/>
    </source>
</evidence>
<feature type="modified residue" description="N6-(pyridoxal phosphate)lysine" evidence="10">
    <location>
        <position position="110"/>
    </location>
</feature>
<gene>
    <name evidence="12" type="primary">thrC</name>
    <name evidence="12" type="ordered locus">DEFDS_0090</name>
</gene>
<dbReference type="SUPFAM" id="SSF53686">
    <property type="entry name" value="Tryptophan synthase beta subunit-like PLP-dependent enzymes"/>
    <property type="match status" value="1"/>
</dbReference>
<dbReference type="Pfam" id="PF24857">
    <property type="entry name" value="THR4_C"/>
    <property type="match status" value="1"/>
</dbReference>
<dbReference type="AlphaFoldDB" id="D3PAH9"/>
<evidence type="ECO:0000256" key="10">
    <source>
        <dbReference type="PIRSR" id="PIRSR604450-51"/>
    </source>
</evidence>
<dbReference type="OrthoDB" id="9763107at2"/>
<dbReference type="InterPro" id="IPR029144">
    <property type="entry name" value="Thr_synth_N"/>
</dbReference>
<comment type="cofactor">
    <cofactor evidence="1 10">
        <name>pyridoxal 5'-phosphate</name>
        <dbReference type="ChEBI" id="CHEBI:597326"/>
    </cofactor>
</comment>
<dbReference type="STRING" id="639282.DEFDS_0090"/>
<dbReference type="EMBL" id="AP011529">
    <property type="protein sequence ID" value="BAI79602.1"/>
    <property type="molecule type" value="Genomic_DNA"/>
</dbReference>
<evidence type="ECO:0000256" key="2">
    <source>
        <dbReference type="ARBA" id="ARBA00005517"/>
    </source>
</evidence>
<feature type="domain" description="Threonine synthase N-terminal" evidence="11">
    <location>
        <begin position="2"/>
        <end position="79"/>
    </location>
</feature>
<evidence type="ECO:0000313" key="12">
    <source>
        <dbReference type="EMBL" id="BAI79602.1"/>
    </source>
</evidence>
<name>D3PAH9_DEFDS</name>
<proteinExistence type="inferred from homology"/>
<keyword evidence="5 10" id="KW-0663">Pyridoxal phosphate</keyword>
<evidence type="ECO:0000256" key="9">
    <source>
        <dbReference type="NCBIfam" id="TIGR00260"/>
    </source>
</evidence>
<dbReference type="InterPro" id="IPR051166">
    <property type="entry name" value="Threonine_Synthase"/>
</dbReference>
<dbReference type="CDD" id="cd01560">
    <property type="entry name" value="Thr-synth_2"/>
    <property type="match status" value="1"/>
</dbReference>
<dbReference type="eggNOG" id="COG0498">
    <property type="taxonomic scope" value="Bacteria"/>
</dbReference>
<dbReference type="Gene3D" id="3.90.1380.10">
    <property type="entry name" value="Threonine synthase, N-terminal domain"/>
    <property type="match status" value="1"/>
</dbReference>
<dbReference type="GO" id="GO:0030170">
    <property type="term" value="F:pyridoxal phosphate binding"/>
    <property type="evidence" value="ECO:0007669"/>
    <property type="project" value="InterPro"/>
</dbReference>
<accession>D3PAH9</accession>
<keyword evidence="13" id="KW-1185">Reference proteome</keyword>
<evidence type="ECO:0000313" key="13">
    <source>
        <dbReference type="Proteomes" id="UP000001520"/>
    </source>
</evidence>
<keyword evidence="6 12" id="KW-0456">Lyase</keyword>
<dbReference type="UniPathway" id="UPA00050">
    <property type="reaction ID" value="UER00065"/>
</dbReference>
<dbReference type="InterPro" id="IPR004450">
    <property type="entry name" value="Thr_synthase-like"/>
</dbReference>
<evidence type="ECO:0000256" key="3">
    <source>
        <dbReference type="ARBA" id="ARBA00018679"/>
    </source>
</evidence>
<comment type="similarity">
    <text evidence="2">Belongs to the threonine synthase family.</text>
</comment>
<dbReference type="Gene3D" id="3.40.50.1100">
    <property type="match status" value="2"/>
</dbReference>
<dbReference type="Pfam" id="PF14821">
    <property type="entry name" value="Thr_synth_N"/>
    <property type="match status" value="1"/>
</dbReference>
<dbReference type="GO" id="GO:0009088">
    <property type="term" value="P:threonine biosynthetic process"/>
    <property type="evidence" value="ECO:0007669"/>
    <property type="project" value="UniProtKB-UniRule"/>
</dbReference>
<dbReference type="InterPro" id="IPR000634">
    <property type="entry name" value="Ser/Thr_deHydtase_PyrdxlP-BS"/>
</dbReference>
<dbReference type="EC" id="4.2.3.1" evidence="9"/>
<comment type="catalytic activity">
    <reaction evidence="8">
        <text>O-phospho-L-homoserine + H2O = L-threonine + phosphate</text>
        <dbReference type="Rhea" id="RHEA:10840"/>
        <dbReference type="ChEBI" id="CHEBI:15377"/>
        <dbReference type="ChEBI" id="CHEBI:43474"/>
        <dbReference type="ChEBI" id="CHEBI:57590"/>
        <dbReference type="ChEBI" id="CHEBI:57926"/>
        <dbReference type="EC" id="4.2.3.1"/>
    </reaction>
</comment>
<dbReference type="HOGENOM" id="CLU_015170_1_0_0"/>
<evidence type="ECO:0000256" key="1">
    <source>
        <dbReference type="ARBA" id="ARBA00001933"/>
    </source>
</evidence>
<dbReference type="GO" id="GO:0004795">
    <property type="term" value="F:threonine synthase activity"/>
    <property type="evidence" value="ECO:0007669"/>
    <property type="project" value="UniProtKB-UniRule"/>
</dbReference>
<dbReference type="InterPro" id="IPR037158">
    <property type="entry name" value="Thr_synth_N_sf"/>
</dbReference>
<evidence type="ECO:0000256" key="6">
    <source>
        <dbReference type="ARBA" id="ARBA00023239"/>
    </source>
</evidence>
<dbReference type="PANTHER" id="PTHR42690:SF1">
    <property type="entry name" value="THREONINE SYNTHASE-LIKE 2"/>
    <property type="match status" value="1"/>
</dbReference>
<evidence type="ECO:0000256" key="8">
    <source>
        <dbReference type="ARBA" id="ARBA00049144"/>
    </source>
</evidence>
<dbReference type="InterPro" id="IPR036052">
    <property type="entry name" value="TrpB-like_PALP_sf"/>
</dbReference>
<dbReference type="RefSeq" id="WP_013006850.1">
    <property type="nucleotide sequence ID" value="NC_013939.1"/>
</dbReference>
<comment type="pathway">
    <text evidence="7">Amino-acid biosynthesis.</text>
</comment>
<protein>
    <recommendedName>
        <fullName evidence="3 9">Threonine synthase</fullName>
        <ecNumber evidence="9">4.2.3.1</ecNumber>
    </recommendedName>
</protein>
<evidence type="ECO:0000256" key="7">
    <source>
        <dbReference type="ARBA" id="ARBA00029440"/>
    </source>
</evidence>
<sequence length="464" mass="52885">MKYKSTRGDVNSITFKDAVLMGLADDGGLLIPEELPQISNEELMSLKDKSYQDVAFYIMNKYIDDIKEDVLKKLIDKSYKNFDTDKVVPLIDLDDFYLLELFHGPTLAFKDVALQFLGNLFEYILSERKQNLNIIGATSGDTGSAAIYGVRGKKGVKIFILHPKGRVSKIQELQMTTVLDKNVFNIAVEGTFDDCQFIVKEIFSDVDFKKKYNLGSINSINWARVLSQIVYYFYAYLQTKESDNLDKINFIVPTGNFGNVLAGFYAKKMGLPVNKLVIATNENNILHRFVQKGDYSIKGVVKTYSPSMDIQIASNFERYLYYLYDGDHQKVKGSMAALKNDKFIKFNDLEIEKVHQDFDSTTTTNEETLNIIKTVYERNNYIVDPHTACGVDGALKLKDKLDEKFICLATAHPAKFLDAVKVAIGKEPEIPERIKELFNKDKRVYEMPNDVNAIKSFIEQNIDE</sequence>
<dbReference type="KEGG" id="ddf:DEFDS_0090"/>
<reference evidence="12 13" key="1">
    <citation type="journal article" date="2010" name="DNA Res.">
        <title>Bacterial lifestyle in a deep-sea hydrothermal vent chimney revealed by the genome sequence of the thermophilic bacterium Deferribacter desulfuricans SSM1.</title>
        <authorList>
            <person name="Takaki Y."/>
            <person name="Shimamura S."/>
            <person name="Nakagawa S."/>
            <person name="Fukuhara Y."/>
            <person name="Horikawa H."/>
            <person name="Ankai A."/>
            <person name="Harada T."/>
            <person name="Hosoyama A."/>
            <person name="Oguchi A."/>
            <person name="Fukui S."/>
            <person name="Fujita N."/>
            <person name="Takami H."/>
            <person name="Takai K."/>
        </authorList>
    </citation>
    <scope>NUCLEOTIDE SEQUENCE [LARGE SCALE GENOMIC DNA]</scope>
    <source>
        <strain evidence="13">DSM 14783 / JCM 11476 / NBRC 101012 / SSM1</strain>
    </source>
</reference>
<dbReference type="PANTHER" id="PTHR42690">
    <property type="entry name" value="THREONINE SYNTHASE FAMILY MEMBER"/>
    <property type="match status" value="1"/>
</dbReference>
<dbReference type="NCBIfam" id="TIGR00260">
    <property type="entry name" value="thrC"/>
    <property type="match status" value="1"/>
</dbReference>
<dbReference type="Proteomes" id="UP000001520">
    <property type="component" value="Chromosome"/>
</dbReference>
<organism evidence="12 13">
    <name type="scientific">Deferribacter desulfuricans (strain DSM 14783 / JCM 11476 / NBRC 101012 / SSM1)</name>
    <dbReference type="NCBI Taxonomy" id="639282"/>
    <lineage>
        <taxon>Bacteria</taxon>
        <taxon>Pseudomonadati</taxon>
        <taxon>Deferribacterota</taxon>
        <taxon>Deferribacteres</taxon>
        <taxon>Deferribacterales</taxon>
        <taxon>Deferribacteraceae</taxon>
        <taxon>Deferribacter</taxon>
    </lineage>
</organism>